<dbReference type="Pfam" id="PF02990">
    <property type="entry name" value="EMP70"/>
    <property type="match status" value="1"/>
</dbReference>
<feature type="transmembrane region" description="Helical" evidence="7">
    <location>
        <begin position="710"/>
        <end position="728"/>
    </location>
</feature>
<organism evidence="8 9">
    <name type="scientific">Fistulifera solaris</name>
    <name type="common">Oleaginous diatom</name>
    <dbReference type="NCBI Taxonomy" id="1519565"/>
    <lineage>
        <taxon>Eukaryota</taxon>
        <taxon>Sar</taxon>
        <taxon>Stramenopiles</taxon>
        <taxon>Ochrophyta</taxon>
        <taxon>Bacillariophyta</taxon>
        <taxon>Bacillariophyceae</taxon>
        <taxon>Bacillariophycidae</taxon>
        <taxon>Naviculales</taxon>
        <taxon>Naviculaceae</taxon>
        <taxon>Fistulifera</taxon>
    </lineage>
</organism>
<evidence type="ECO:0000313" key="8">
    <source>
        <dbReference type="EMBL" id="GAX12235.1"/>
    </source>
</evidence>
<comment type="similarity">
    <text evidence="2 7">Belongs to the nonaspanin (TM9SF) (TC 9.A.2) family.</text>
</comment>
<evidence type="ECO:0000256" key="6">
    <source>
        <dbReference type="ARBA" id="ARBA00023136"/>
    </source>
</evidence>
<dbReference type="PANTHER" id="PTHR10766:SF177">
    <property type="entry name" value="TRANSMEMBRANE 9 SUPERFAMILY MEMBER 1"/>
    <property type="match status" value="1"/>
</dbReference>
<feature type="transmembrane region" description="Helical" evidence="7">
    <location>
        <begin position="821"/>
        <end position="846"/>
    </location>
</feature>
<dbReference type="OrthoDB" id="1666796at2759"/>
<keyword evidence="3 7" id="KW-0812">Transmembrane</keyword>
<dbReference type="AlphaFoldDB" id="A0A1Z5JE12"/>
<feature type="transmembrane region" description="Helical" evidence="7">
    <location>
        <begin position="150"/>
        <end position="170"/>
    </location>
</feature>
<keyword evidence="9" id="KW-1185">Reference proteome</keyword>
<protein>
    <recommendedName>
        <fullName evidence="7">Transmembrane 9 superfamily member</fullName>
    </recommendedName>
</protein>
<keyword evidence="5 7" id="KW-1133">Transmembrane helix</keyword>
<reference evidence="8 9" key="1">
    <citation type="journal article" date="2015" name="Plant Cell">
        <title>Oil accumulation by the oleaginous diatom Fistulifera solaris as revealed by the genome and transcriptome.</title>
        <authorList>
            <person name="Tanaka T."/>
            <person name="Maeda Y."/>
            <person name="Veluchamy A."/>
            <person name="Tanaka M."/>
            <person name="Abida H."/>
            <person name="Marechal E."/>
            <person name="Bowler C."/>
            <person name="Muto M."/>
            <person name="Sunaga Y."/>
            <person name="Tanaka M."/>
            <person name="Yoshino T."/>
            <person name="Taniguchi T."/>
            <person name="Fukuda Y."/>
            <person name="Nemoto M."/>
            <person name="Matsumoto M."/>
            <person name="Wong P.S."/>
            <person name="Aburatani S."/>
            <person name="Fujibuchi W."/>
        </authorList>
    </citation>
    <scope>NUCLEOTIDE SEQUENCE [LARGE SCALE GENOMIC DNA]</scope>
    <source>
        <strain evidence="8 9">JPCC DA0580</strain>
    </source>
</reference>
<keyword evidence="6 7" id="KW-0472">Membrane</keyword>
<gene>
    <name evidence="8" type="ORF">FisN_1Hh165</name>
</gene>
<feature type="transmembrane region" description="Helical" evidence="7">
    <location>
        <begin position="78"/>
        <end position="98"/>
    </location>
</feature>
<feature type="transmembrane region" description="Helical" evidence="7">
    <location>
        <begin position="583"/>
        <end position="604"/>
    </location>
</feature>
<dbReference type="InParanoid" id="A0A1Z5JE12"/>
<comment type="subcellular location">
    <subcellularLocation>
        <location evidence="1">Membrane</location>
        <topology evidence="1">Multi-pass membrane protein</topology>
    </subcellularLocation>
</comment>
<dbReference type="GO" id="GO:0072657">
    <property type="term" value="P:protein localization to membrane"/>
    <property type="evidence" value="ECO:0007669"/>
    <property type="project" value="TreeGrafter"/>
</dbReference>
<feature type="chain" id="PRO_5011821977" description="Transmembrane 9 superfamily member" evidence="7">
    <location>
        <begin position="19"/>
        <end position="852"/>
    </location>
</feature>
<evidence type="ECO:0000256" key="5">
    <source>
        <dbReference type="ARBA" id="ARBA00022989"/>
    </source>
</evidence>
<comment type="caution">
    <text evidence="8">The sequence shown here is derived from an EMBL/GenBank/DDBJ whole genome shotgun (WGS) entry which is preliminary data.</text>
</comment>
<dbReference type="Pfam" id="PF13301">
    <property type="entry name" value="DUF4079"/>
    <property type="match status" value="1"/>
</dbReference>
<dbReference type="GO" id="GO:0016020">
    <property type="term" value="C:membrane"/>
    <property type="evidence" value="ECO:0007669"/>
    <property type="project" value="UniProtKB-SubCell"/>
</dbReference>
<feature type="transmembrane region" description="Helical" evidence="7">
    <location>
        <begin position="650"/>
        <end position="673"/>
    </location>
</feature>
<keyword evidence="4 7" id="KW-0732">Signal</keyword>
<name>A0A1Z5JE12_FISSO</name>
<sequence>MTRFIVSIVSFLLTGAHAFVVPATQTYQKQRSPIVRQSALDEIRETVQDQVSNGAPLVEQAHQAGYNLPGLHWGHGTVMAIVFVTMGLTGAWLGWQIRLGNGERLTSSGETIRERHPKIMSGVLMLFIVGALLGMAALNAQGQPILESPHARTAGVVLALLAIQATLPNFFASSRFARATHAYLGSATVVTILVHIINGIRHCTHTRCRCCCVTIELLLVSDQYNKSTLTMVASKFLLFFALLNTVAALLPKKVKRVPAGRKYKKHDDVHIVVNKVGPFNNPIETYRYYSLPFCQSHSTEDEEEEEADAENVSIDRVTSRREAAIRHRQRLGESMVGDRRESSPYEISFLDDVEWRLLCKVTLDQKDLKKFKEAIHNNYFFEMFVEDLAMWGYVGDVADEDILLDDSRTVLFPHLHFKLGYNENQIVSAKVTTDLERKVDITRIDIPKTIKFSYSVEWVPERLEWKDRMSRYSEHQSFVPQSFEIHWLSIINSCVLVLLLTAFLLIILLRVLKNDFARYMDLDDESLEEEESGWKLIHGDVFRFPENSDLFCAAVGTGNQLLVMTLFHISLALLHVISTTRRGSIMAGVVVLYALTSIVGGYTAMRLYKQMNGKNWVRLAVTTALLFPGPVATVFMVLNTLALMHGSTSALPFTALLTVTCLYCFVSFPLTVVGSVLAKNYANGDFNAPTRTKKIAREIPTEIPWYRGRAFSVAVAGFLPFSAIYIELHHIFASMWGHQIYTLFGILFLAFILLVIVTSFITVALLYFQLAREDHRWWWATYVNGGMTGFFIFAYSFYYYFNRSEMSGALQASFFFGYMAVISYAFFIMLGSASFQFSLAFVRYIYSRIKSD</sequence>
<evidence type="ECO:0000313" key="9">
    <source>
        <dbReference type="Proteomes" id="UP000198406"/>
    </source>
</evidence>
<feature type="transmembrane region" description="Helical" evidence="7">
    <location>
        <begin position="119"/>
        <end position="138"/>
    </location>
</feature>
<feature type="transmembrane region" description="Helical" evidence="7">
    <location>
        <begin position="740"/>
        <end position="767"/>
    </location>
</feature>
<feature type="transmembrane region" description="Helical" evidence="7">
    <location>
        <begin position="779"/>
        <end position="801"/>
    </location>
</feature>
<dbReference type="InterPro" id="IPR004240">
    <property type="entry name" value="EMP70"/>
</dbReference>
<evidence type="ECO:0000256" key="2">
    <source>
        <dbReference type="ARBA" id="ARBA00005227"/>
    </source>
</evidence>
<evidence type="ECO:0000256" key="3">
    <source>
        <dbReference type="ARBA" id="ARBA00022692"/>
    </source>
</evidence>
<dbReference type="Proteomes" id="UP000198406">
    <property type="component" value="Unassembled WGS sequence"/>
</dbReference>
<feature type="transmembrane region" description="Helical" evidence="7">
    <location>
        <begin position="487"/>
        <end position="512"/>
    </location>
</feature>
<dbReference type="PANTHER" id="PTHR10766">
    <property type="entry name" value="TRANSMEMBRANE 9 SUPERFAMILY PROTEIN"/>
    <property type="match status" value="1"/>
</dbReference>
<feature type="signal peptide" evidence="7">
    <location>
        <begin position="1"/>
        <end position="18"/>
    </location>
</feature>
<dbReference type="InterPro" id="IPR025067">
    <property type="entry name" value="DUF4079"/>
</dbReference>
<evidence type="ECO:0000256" key="1">
    <source>
        <dbReference type="ARBA" id="ARBA00004141"/>
    </source>
</evidence>
<dbReference type="EMBL" id="BDSP01000050">
    <property type="protein sequence ID" value="GAX12235.1"/>
    <property type="molecule type" value="Genomic_DNA"/>
</dbReference>
<feature type="transmembrane region" description="Helical" evidence="7">
    <location>
        <begin position="616"/>
        <end position="638"/>
    </location>
</feature>
<accession>A0A1Z5JE12</accession>
<evidence type="ECO:0000256" key="7">
    <source>
        <dbReference type="RuleBase" id="RU363079"/>
    </source>
</evidence>
<evidence type="ECO:0000256" key="4">
    <source>
        <dbReference type="ARBA" id="ARBA00022729"/>
    </source>
</evidence>
<feature type="transmembrane region" description="Helical" evidence="7">
    <location>
        <begin position="550"/>
        <end position="577"/>
    </location>
</feature>
<proteinExistence type="inferred from homology"/>